<reference evidence="1 2" key="1">
    <citation type="journal article" date="2020" name="Nat. Food">
        <title>A phased Vanilla planifolia genome enables genetic improvement of flavour and production.</title>
        <authorList>
            <person name="Hasing T."/>
            <person name="Tang H."/>
            <person name="Brym M."/>
            <person name="Khazi F."/>
            <person name="Huang T."/>
            <person name="Chambers A.H."/>
        </authorList>
    </citation>
    <scope>NUCLEOTIDE SEQUENCE [LARGE SCALE GENOMIC DNA]</scope>
    <source>
        <tissue evidence="1">Leaf</tissue>
    </source>
</reference>
<accession>A0A835V3T9</accession>
<dbReference type="Proteomes" id="UP000639772">
    <property type="component" value="Unassembled WGS sequence"/>
</dbReference>
<evidence type="ECO:0000313" key="1">
    <source>
        <dbReference type="EMBL" id="KAG0482096.1"/>
    </source>
</evidence>
<protein>
    <submittedName>
        <fullName evidence="1">Uncharacterized protein</fullName>
    </submittedName>
</protein>
<organism evidence="1 2">
    <name type="scientific">Vanilla planifolia</name>
    <name type="common">Vanilla</name>
    <dbReference type="NCBI Taxonomy" id="51239"/>
    <lineage>
        <taxon>Eukaryota</taxon>
        <taxon>Viridiplantae</taxon>
        <taxon>Streptophyta</taxon>
        <taxon>Embryophyta</taxon>
        <taxon>Tracheophyta</taxon>
        <taxon>Spermatophyta</taxon>
        <taxon>Magnoliopsida</taxon>
        <taxon>Liliopsida</taxon>
        <taxon>Asparagales</taxon>
        <taxon>Orchidaceae</taxon>
        <taxon>Vanilloideae</taxon>
        <taxon>Vanilleae</taxon>
        <taxon>Vanilla</taxon>
    </lineage>
</organism>
<dbReference type="AlphaFoldDB" id="A0A835V3T9"/>
<sequence length="213" mass="23518">MMNGIGILFRASSRLLFQALAVGLPLLAATVSLCYHASCLSLSLAVFLISEKPVKQESRTTVSTFSVENCKHVVDLKPQWMEDIFLVARPMRGLLATSNRLKDQINCLKFEEFENPVLQCEHSELLSIGNLDKSSSNAGYNKYWILFYGPEPCKVAALCLCDQGSFLLSLLGVEDADFVLNQERDLLSMFSSDEICSSSTKEKALDVGYIGTA</sequence>
<dbReference type="EMBL" id="JADCNM010000005">
    <property type="protein sequence ID" value="KAG0482096.1"/>
    <property type="molecule type" value="Genomic_DNA"/>
</dbReference>
<evidence type="ECO:0000313" key="2">
    <source>
        <dbReference type="Proteomes" id="UP000639772"/>
    </source>
</evidence>
<gene>
    <name evidence="1" type="ORF">HPP92_010180</name>
</gene>
<proteinExistence type="predicted"/>
<comment type="caution">
    <text evidence="1">The sequence shown here is derived from an EMBL/GenBank/DDBJ whole genome shotgun (WGS) entry which is preliminary data.</text>
</comment>
<name>A0A835V3T9_VANPL</name>